<dbReference type="Proteomes" id="UP000242381">
    <property type="component" value="Unassembled WGS sequence"/>
</dbReference>
<sequence length="125" mass="14272">MYEYHCDECTITVSFQEEPIHIDISLRDIVTNGLYSKLFLMEDFVEMNEKLIKLLNDDWSMFPHVRFSCAALLSGTVITNHNKATIVNCNEVYGRVKLVDEHHEGFIIKKGIVPAASLLPISTKL</sequence>
<organism evidence="1 2">
    <name type="scientific">Rhizopus microsporus</name>
    <dbReference type="NCBI Taxonomy" id="58291"/>
    <lineage>
        <taxon>Eukaryota</taxon>
        <taxon>Fungi</taxon>
        <taxon>Fungi incertae sedis</taxon>
        <taxon>Mucoromycota</taxon>
        <taxon>Mucoromycotina</taxon>
        <taxon>Mucoromycetes</taxon>
        <taxon>Mucorales</taxon>
        <taxon>Mucorineae</taxon>
        <taxon>Rhizopodaceae</taxon>
        <taxon>Rhizopus</taxon>
    </lineage>
</organism>
<protein>
    <submittedName>
        <fullName evidence="1">Uncharacterized protein</fullName>
    </submittedName>
</protein>
<dbReference type="EMBL" id="KV921500">
    <property type="protein sequence ID" value="ORE13950.1"/>
    <property type="molecule type" value="Genomic_DNA"/>
</dbReference>
<reference evidence="1 2" key="1">
    <citation type="journal article" date="2016" name="Proc. Natl. Acad. Sci. U.S.A.">
        <title>Lipid metabolic changes in an early divergent fungus govern the establishment of a mutualistic symbiosis with endobacteria.</title>
        <authorList>
            <person name="Lastovetsky O.A."/>
            <person name="Gaspar M.L."/>
            <person name="Mondo S.J."/>
            <person name="LaButti K.M."/>
            <person name="Sandor L."/>
            <person name="Grigoriev I.V."/>
            <person name="Henry S.A."/>
            <person name="Pawlowska T.E."/>
        </authorList>
    </citation>
    <scope>NUCLEOTIDE SEQUENCE [LARGE SCALE GENOMIC DNA]</scope>
    <source>
        <strain evidence="1 2">ATCC 11559</strain>
    </source>
</reference>
<accession>A0A1X0RPM5</accession>
<proteinExistence type="predicted"/>
<dbReference type="VEuPathDB" id="FungiDB:BCV72DRAFT_216900"/>
<name>A0A1X0RPM5_RHIZD</name>
<gene>
    <name evidence="1" type="ORF">BCV71DRAFT_277052</name>
</gene>
<evidence type="ECO:0000313" key="1">
    <source>
        <dbReference type="EMBL" id="ORE13950.1"/>
    </source>
</evidence>
<evidence type="ECO:0000313" key="2">
    <source>
        <dbReference type="Proteomes" id="UP000242381"/>
    </source>
</evidence>
<dbReference type="AlphaFoldDB" id="A0A1X0RPM5"/>